<evidence type="ECO:0000313" key="2">
    <source>
        <dbReference type="EMBL" id="RZC09142.1"/>
    </source>
</evidence>
<proteinExistence type="predicted"/>
<feature type="region of interest" description="Disordered" evidence="1">
    <location>
        <begin position="95"/>
        <end position="116"/>
    </location>
</feature>
<evidence type="ECO:0000256" key="1">
    <source>
        <dbReference type="SAM" id="MobiDB-lite"/>
    </source>
</evidence>
<dbReference type="Gramene" id="XM_028381973.1">
    <property type="protein sequence ID" value="XP_028237774.1"/>
    <property type="gene ID" value="LOC114416931"/>
</dbReference>
<protein>
    <submittedName>
        <fullName evidence="2">Uncharacterized protein</fullName>
    </submittedName>
</protein>
<dbReference type="EMBL" id="QZWG01000006">
    <property type="protein sequence ID" value="RZC09142.1"/>
    <property type="molecule type" value="Genomic_DNA"/>
</dbReference>
<reference evidence="2 3" key="1">
    <citation type="submission" date="2018-09" db="EMBL/GenBank/DDBJ databases">
        <title>A high-quality reference genome of wild soybean provides a powerful tool to mine soybean genomes.</title>
        <authorList>
            <person name="Xie M."/>
            <person name="Chung C.Y.L."/>
            <person name="Li M.-W."/>
            <person name="Wong F.-L."/>
            <person name="Chan T.-F."/>
            <person name="Lam H.-M."/>
        </authorList>
    </citation>
    <scope>NUCLEOTIDE SEQUENCE [LARGE SCALE GENOMIC DNA]</scope>
    <source>
        <strain evidence="3">cv. W05</strain>
        <tissue evidence="2">Hypocotyl of etiolated seedlings</tissue>
    </source>
</reference>
<name>A0A445KE62_GLYSO</name>
<accession>A0A445KE62</accession>
<gene>
    <name evidence="2" type="ORF">D0Y65_015761</name>
</gene>
<organism evidence="2 3">
    <name type="scientific">Glycine soja</name>
    <name type="common">Wild soybean</name>
    <dbReference type="NCBI Taxonomy" id="3848"/>
    <lineage>
        <taxon>Eukaryota</taxon>
        <taxon>Viridiplantae</taxon>
        <taxon>Streptophyta</taxon>
        <taxon>Embryophyta</taxon>
        <taxon>Tracheophyta</taxon>
        <taxon>Spermatophyta</taxon>
        <taxon>Magnoliopsida</taxon>
        <taxon>eudicotyledons</taxon>
        <taxon>Gunneridae</taxon>
        <taxon>Pentapetalae</taxon>
        <taxon>rosids</taxon>
        <taxon>fabids</taxon>
        <taxon>Fabales</taxon>
        <taxon>Fabaceae</taxon>
        <taxon>Papilionoideae</taxon>
        <taxon>50 kb inversion clade</taxon>
        <taxon>NPAAA clade</taxon>
        <taxon>indigoferoid/millettioid clade</taxon>
        <taxon>Phaseoleae</taxon>
        <taxon>Glycine</taxon>
        <taxon>Glycine subgen. Soja</taxon>
    </lineage>
</organism>
<dbReference type="AlphaFoldDB" id="A0A445KE62"/>
<evidence type="ECO:0000313" key="3">
    <source>
        <dbReference type="Proteomes" id="UP000289340"/>
    </source>
</evidence>
<dbReference type="Proteomes" id="UP000289340">
    <property type="component" value="Chromosome 6"/>
</dbReference>
<sequence length="133" mass="15024">MAAAVTDMARRHTISQILVDLVKFAVGSAIDGSRKIIPGRKQVDKMVPEGLINIPLPTPVNAKKHPDLKVANDLHFETKMEEVKEDLNNIKQQYKTSTKRIQESQPPNKSDDGFKEINHVQSNGRRVFIRSRL</sequence>
<keyword evidence="3" id="KW-1185">Reference proteome</keyword>
<comment type="caution">
    <text evidence="2">The sequence shown here is derived from an EMBL/GenBank/DDBJ whole genome shotgun (WGS) entry which is preliminary data.</text>
</comment>